<dbReference type="Proteomes" id="UP000664405">
    <property type="component" value="Unassembled WGS sequence"/>
</dbReference>
<dbReference type="InterPro" id="IPR050204">
    <property type="entry name" value="AraC_XylS_family_regulators"/>
</dbReference>
<dbReference type="AlphaFoldDB" id="A0A8I1MA81"/>
<evidence type="ECO:0000313" key="5">
    <source>
        <dbReference type="EMBL" id="MBN8197894.1"/>
    </source>
</evidence>
<dbReference type="PANTHER" id="PTHR46796:SF12">
    <property type="entry name" value="HTH-TYPE DNA-BINDING TRANSCRIPTIONAL ACTIVATOR EUTR"/>
    <property type="match status" value="1"/>
</dbReference>
<comment type="caution">
    <text evidence="5">The sequence shown here is derived from an EMBL/GenBank/DDBJ whole genome shotgun (WGS) entry which is preliminary data.</text>
</comment>
<dbReference type="SUPFAM" id="SSF46689">
    <property type="entry name" value="Homeodomain-like"/>
    <property type="match status" value="2"/>
</dbReference>
<dbReference type="InterPro" id="IPR018060">
    <property type="entry name" value="HTH_AraC"/>
</dbReference>
<evidence type="ECO:0000256" key="1">
    <source>
        <dbReference type="ARBA" id="ARBA00023015"/>
    </source>
</evidence>
<protein>
    <submittedName>
        <fullName evidence="5">AraC family transcriptional regulator</fullName>
    </submittedName>
</protein>
<dbReference type="GO" id="GO:0043565">
    <property type="term" value="F:sequence-specific DNA binding"/>
    <property type="evidence" value="ECO:0007669"/>
    <property type="project" value="InterPro"/>
</dbReference>
<dbReference type="PROSITE" id="PS00041">
    <property type="entry name" value="HTH_ARAC_FAMILY_1"/>
    <property type="match status" value="1"/>
</dbReference>
<reference evidence="6 7" key="1">
    <citation type="submission" date="2017-11" db="EMBL/GenBank/DDBJ databases">
        <title>Biodiversity and function of Thalassospira species in the particle-attached aromatic-hydrocarbon-degrading consortia from the surface seawater of the China South Sea.</title>
        <authorList>
            <person name="Dong C."/>
            <person name="Liu R."/>
            <person name="Shao Z."/>
        </authorList>
    </citation>
    <scope>NUCLEOTIDE SEQUENCE [LARGE SCALE GENOMIC DNA]</scope>
    <source>
        <strain evidence="6 7">139Z-12</strain>
    </source>
</reference>
<dbReference type="PROSITE" id="PS01124">
    <property type="entry name" value="HTH_ARAC_FAMILY_2"/>
    <property type="match status" value="1"/>
</dbReference>
<name>A0A8I1MA81_9PROT</name>
<dbReference type="RefSeq" id="WP_101247524.1">
    <property type="nucleotide sequence ID" value="NZ_JAEKJW010000003.1"/>
</dbReference>
<keyword evidence="7" id="KW-1185">Reference proteome</keyword>
<sequence length="326" mass="36440">MTYLQNHTILSSGDLDEVRESIKNLAARHDLDVKGRQADFHARVAAVERDDINLMHVTFGNARLSVESSEEDDDGLLLYLVTSGTGVAQHCGEDLEFSANAGFMRDLAVPVSATEDDFGAVVLRLSKNKLKNHARSLVGDDVDLKGLRFNPVIDPATPGWNVFRHTVDYVAHNLDGPLRDVQNPFITTQMKDMLFTQCLSLLPNSYQDVMNGRAVTEIVPYYVKRARDHIHAHAHKKLGLADIAAAAGCGYRGLQKGFMDAYGKPPIAYLRTVRLKRVRTILKTELNGKTVAEVARQWGFSHMGRFAKDYQREFGELPSETIRKYV</sequence>
<proteinExistence type="predicted"/>
<feature type="domain" description="HTH araC/xylS-type" evidence="4">
    <location>
        <begin position="224"/>
        <end position="324"/>
    </location>
</feature>
<dbReference type="InterPro" id="IPR018062">
    <property type="entry name" value="HTH_AraC-typ_CS"/>
</dbReference>
<gene>
    <name evidence="6" type="ORF">CU041_14985</name>
    <name evidence="5" type="ORF">JF547_15615</name>
</gene>
<evidence type="ECO:0000313" key="6">
    <source>
        <dbReference type="EMBL" id="PKR48766.1"/>
    </source>
</evidence>
<dbReference type="GO" id="GO:0003700">
    <property type="term" value="F:DNA-binding transcription factor activity"/>
    <property type="evidence" value="ECO:0007669"/>
    <property type="project" value="InterPro"/>
</dbReference>
<dbReference type="EMBL" id="JAEKJW010000003">
    <property type="protein sequence ID" value="MBN8197894.1"/>
    <property type="molecule type" value="Genomic_DNA"/>
</dbReference>
<keyword evidence="2" id="KW-0238">DNA-binding</keyword>
<dbReference type="InterPro" id="IPR009057">
    <property type="entry name" value="Homeodomain-like_sf"/>
</dbReference>
<dbReference type="Pfam" id="PF12833">
    <property type="entry name" value="HTH_18"/>
    <property type="match status" value="1"/>
</dbReference>
<dbReference type="Gene3D" id="1.10.10.60">
    <property type="entry name" value="Homeodomain-like"/>
    <property type="match status" value="1"/>
</dbReference>
<keyword evidence="3" id="KW-0804">Transcription</keyword>
<accession>A0A8I1MA81</accession>
<dbReference type="Pfam" id="PF14525">
    <property type="entry name" value="AraC_binding_2"/>
    <property type="match status" value="1"/>
</dbReference>
<reference evidence="5" key="2">
    <citation type="submission" date="2020-12" db="EMBL/GenBank/DDBJ databases">
        <title>Oil enriched cultivation method for isolating marine PHA-producing bacteria.</title>
        <authorList>
            <person name="Zheng W."/>
            <person name="Yu S."/>
            <person name="Huang Y."/>
        </authorList>
    </citation>
    <scope>NUCLEOTIDE SEQUENCE</scope>
    <source>
        <strain evidence="5">SY-2-3</strain>
    </source>
</reference>
<dbReference type="SMART" id="SM00342">
    <property type="entry name" value="HTH_ARAC"/>
    <property type="match status" value="1"/>
</dbReference>
<keyword evidence="1" id="KW-0805">Transcription regulation</keyword>
<evidence type="ECO:0000259" key="4">
    <source>
        <dbReference type="PROSITE" id="PS01124"/>
    </source>
</evidence>
<evidence type="ECO:0000313" key="7">
    <source>
        <dbReference type="Proteomes" id="UP000233365"/>
    </source>
</evidence>
<evidence type="ECO:0000313" key="8">
    <source>
        <dbReference type="Proteomes" id="UP000664405"/>
    </source>
</evidence>
<dbReference type="InterPro" id="IPR035418">
    <property type="entry name" value="AraC-bd_2"/>
</dbReference>
<dbReference type="EMBL" id="PGTS01000005">
    <property type="protein sequence ID" value="PKR48766.1"/>
    <property type="molecule type" value="Genomic_DNA"/>
</dbReference>
<dbReference type="PANTHER" id="PTHR46796">
    <property type="entry name" value="HTH-TYPE TRANSCRIPTIONAL ACTIVATOR RHAS-RELATED"/>
    <property type="match status" value="1"/>
</dbReference>
<evidence type="ECO:0000256" key="2">
    <source>
        <dbReference type="ARBA" id="ARBA00023125"/>
    </source>
</evidence>
<dbReference type="Proteomes" id="UP000233365">
    <property type="component" value="Unassembled WGS sequence"/>
</dbReference>
<organism evidence="5 8">
    <name type="scientific">Thalassospira povalilytica</name>
    <dbReference type="NCBI Taxonomy" id="732237"/>
    <lineage>
        <taxon>Bacteria</taxon>
        <taxon>Pseudomonadati</taxon>
        <taxon>Pseudomonadota</taxon>
        <taxon>Alphaproteobacteria</taxon>
        <taxon>Rhodospirillales</taxon>
        <taxon>Thalassospiraceae</taxon>
        <taxon>Thalassospira</taxon>
    </lineage>
</organism>
<evidence type="ECO:0000256" key="3">
    <source>
        <dbReference type="ARBA" id="ARBA00023163"/>
    </source>
</evidence>